<dbReference type="Gene3D" id="1.10.10.10">
    <property type="entry name" value="Winged helix-like DNA-binding domain superfamily/Winged helix DNA-binding domain"/>
    <property type="match status" value="1"/>
</dbReference>
<reference evidence="2 5" key="2">
    <citation type="submission" date="2019-11" db="EMBL/GenBank/DDBJ databases">
        <title>Draft genome sequences of five Paenibacillus species of dairy origin.</title>
        <authorList>
            <person name="Olajide A.M."/>
            <person name="Chen S."/>
            <person name="Lapointe G."/>
        </authorList>
    </citation>
    <scope>NUCLEOTIDE SEQUENCE [LARGE SCALE GENOMIC DNA]</scope>
    <source>
        <strain evidence="2 5">3CS1</strain>
    </source>
</reference>
<dbReference type="AlphaFoldDB" id="A0A268EPZ7"/>
<dbReference type="EMBL" id="WOAA01000008">
    <property type="protein sequence ID" value="MUG66633.1"/>
    <property type="molecule type" value="Genomic_DNA"/>
</dbReference>
<dbReference type="InterPro" id="IPR036388">
    <property type="entry name" value="WH-like_DNA-bd_sf"/>
</dbReference>
<sequence length="189" mass="22351">METKELRTLEEVKIYSDPYRLQILQLMHKMNRPATVKEIADEIGDAPAKVHYHMKKLERIGMVSMVSTKEINGIIAKYYEPFAGMVQIKHATKEGHGEEPMIKELIRSETNKLLSTIFNQNKEHFFKQMEQSEPSAGNMITSTLYMTEEENKQFVLELDQLIEKYKRKRDEEDVHEYEFFTTMVQNKRK</sequence>
<dbReference type="GO" id="GO:0003677">
    <property type="term" value="F:DNA binding"/>
    <property type="evidence" value="ECO:0007669"/>
    <property type="project" value="UniProtKB-KW"/>
</dbReference>
<protein>
    <submittedName>
        <fullName evidence="2">Helix-turn-helix domain-containing protein</fullName>
    </submittedName>
    <submittedName>
        <fullName evidence="3">Transcriptional regulator</fullName>
    </submittedName>
</protein>
<evidence type="ECO:0000313" key="5">
    <source>
        <dbReference type="Proteomes" id="UP000435177"/>
    </source>
</evidence>
<dbReference type="Proteomes" id="UP000435177">
    <property type="component" value="Unassembled WGS sequence"/>
</dbReference>
<reference evidence="3 4" key="1">
    <citation type="submission" date="2017-07" db="EMBL/GenBank/DDBJ databases">
        <title>Isolation and whole genome analysis of endospore-forming bacteria from heroin.</title>
        <authorList>
            <person name="Kalinowski J."/>
            <person name="Ahrens B."/>
            <person name="Al-Dilaimi A."/>
            <person name="Winkler A."/>
            <person name="Wibberg D."/>
            <person name="Schleenbecker U."/>
            <person name="Ruckert C."/>
            <person name="Wolfel R."/>
            <person name="Grass G."/>
        </authorList>
    </citation>
    <scope>NUCLEOTIDE SEQUENCE [LARGE SCALE GENOMIC DNA]</scope>
    <source>
        <strain evidence="3 4">7537-G1</strain>
    </source>
</reference>
<dbReference type="RefSeq" id="WP_095266274.1">
    <property type="nucleotide sequence ID" value="NZ_NPBY01000047.1"/>
</dbReference>
<evidence type="ECO:0000256" key="1">
    <source>
        <dbReference type="ARBA" id="ARBA00023125"/>
    </source>
</evidence>
<evidence type="ECO:0000313" key="2">
    <source>
        <dbReference type="EMBL" id="MUG66633.1"/>
    </source>
</evidence>
<dbReference type="InterPro" id="IPR011991">
    <property type="entry name" value="ArsR-like_HTH"/>
</dbReference>
<dbReference type="CDD" id="cd00090">
    <property type="entry name" value="HTH_ARSR"/>
    <property type="match status" value="1"/>
</dbReference>
<evidence type="ECO:0000313" key="4">
    <source>
        <dbReference type="Proteomes" id="UP000215596"/>
    </source>
</evidence>
<proteinExistence type="predicted"/>
<dbReference type="Proteomes" id="UP000215596">
    <property type="component" value="Unassembled WGS sequence"/>
</dbReference>
<name>A0A268EPZ7_9BACL</name>
<gene>
    <name evidence="3" type="ORF">CHH67_15985</name>
    <name evidence="2" type="ORF">GNP94_11540</name>
</gene>
<dbReference type="EMBL" id="NPBY01000047">
    <property type="protein sequence ID" value="PAD75188.1"/>
    <property type="molecule type" value="Genomic_DNA"/>
</dbReference>
<dbReference type="Pfam" id="PF12840">
    <property type="entry name" value="HTH_20"/>
    <property type="match status" value="1"/>
</dbReference>
<dbReference type="InterPro" id="IPR036390">
    <property type="entry name" value="WH_DNA-bd_sf"/>
</dbReference>
<dbReference type="OrthoDB" id="9788770at2"/>
<evidence type="ECO:0000313" key="3">
    <source>
        <dbReference type="EMBL" id="PAD75188.1"/>
    </source>
</evidence>
<organism evidence="3 4">
    <name type="scientific">Paenibacillus campinasensis</name>
    <dbReference type="NCBI Taxonomy" id="66347"/>
    <lineage>
        <taxon>Bacteria</taxon>
        <taxon>Bacillati</taxon>
        <taxon>Bacillota</taxon>
        <taxon>Bacilli</taxon>
        <taxon>Bacillales</taxon>
        <taxon>Paenibacillaceae</taxon>
        <taxon>Paenibacillus</taxon>
    </lineage>
</organism>
<accession>A0A268EPZ7</accession>
<keyword evidence="5" id="KW-1185">Reference proteome</keyword>
<comment type="caution">
    <text evidence="3">The sequence shown here is derived from an EMBL/GenBank/DDBJ whole genome shotgun (WGS) entry which is preliminary data.</text>
</comment>
<keyword evidence="1" id="KW-0238">DNA-binding</keyword>
<dbReference type="SUPFAM" id="SSF46785">
    <property type="entry name" value="Winged helix' DNA-binding domain"/>
    <property type="match status" value="1"/>
</dbReference>